<dbReference type="HOGENOM" id="CLU_3124728_0_0_1"/>
<protein>
    <submittedName>
        <fullName evidence="1">Uncharacterized protein</fullName>
    </submittedName>
</protein>
<dbReference type="GeneID" id="19119767"/>
<accession>W6YVG1</accession>
<dbReference type="RefSeq" id="XP_007693985.1">
    <property type="nucleotide sequence ID" value="XM_007695795.1"/>
</dbReference>
<name>W6YVG1_COCMI</name>
<evidence type="ECO:0000313" key="1">
    <source>
        <dbReference type="EMBL" id="EUC39494.1"/>
    </source>
</evidence>
<organism evidence="1 2">
    <name type="scientific">Bipolaris oryzae ATCC 44560</name>
    <dbReference type="NCBI Taxonomy" id="930090"/>
    <lineage>
        <taxon>Eukaryota</taxon>
        <taxon>Fungi</taxon>
        <taxon>Dikarya</taxon>
        <taxon>Ascomycota</taxon>
        <taxon>Pezizomycotina</taxon>
        <taxon>Dothideomycetes</taxon>
        <taxon>Pleosporomycetidae</taxon>
        <taxon>Pleosporales</taxon>
        <taxon>Pleosporineae</taxon>
        <taxon>Pleosporaceae</taxon>
        <taxon>Bipolaris</taxon>
    </lineage>
</organism>
<dbReference type="AlphaFoldDB" id="W6YVG1"/>
<dbReference type="KEGG" id="bor:COCMIDRAFT_111417"/>
<evidence type="ECO:0000313" key="2">
    <source>
        <dbReference type="Proteomes" id="UP000054032"/>
    </source>
</evidence>
<reference evidence="1 2" key="1">
    <citation type="journal article" date="2013" name="PLoS Genet.">
        <title>Comparative genome structure, secondary metabolite, and effector coding capacity across Cochliobolus pathogens.</title>
        <authorList>
            <person name="Condon B.J."/>
            <person name="Leng Y."/>
            <person name="Wu D."/>
            <person name="Bushley K.E."/>
            <person name="Ohm R.A."/>
            <person name="Otillar R."/>
            <person name="Martin J."/>
            <person name="Schackwitz W."/>
            <person name="Grimwood J."/>
            <person name="MohdZainudin N."/>
            <person name="Xue C."/>
            <person name="Wang R."/>
            <person name="Manning V.A."/>
            <person name="Dhillon B."/>
            <person name="Tu Z.J."/>
            <person name="Steffenson B.J."/>
            <person name="Salamov A."/>
            <person name="Sun H."/>
            <person name="Lowry S."/>
            <person name="LaButti K."/>
            <person name="Han J."/>
            <person name="Copeland A."/>
            <person name="Lindquist E."/>
            <person name="Barry K."/>
            <person name="Schmutz J."/>
            <person name="Baker S.E."/>
            <person name="Ciuffetti L.M."/>
            <person name="Grigoriev I.V."/>
            <person name="Zhong S."/>
            <person name="Turgeon B.G."/>
        </authorList>
    </citation>
    <scope>NUCLEOTIDE SEQUENCE [LARGE SCALE GENOMIC DNA]</scope>
    <source>
        <strain evidence="1 2">ATCC 44560</strain>
    </source>
</reference>
<sequence length="50" mass="4998">MGVVVVGESRGRVLGGGLSVWETRVAAVLAVKAGRGSKCGCQRAASRVGV</sequence>
<dbReference type="Proteomes" id="UP000054032">
    <property type="component" value="Unassembled WGS sequence"/>
</dbReference>
<proteinExistence type="predicted"/>
<dbReference type="EMBL" id="KI964387">
    <property type="protein sequence ID" value="EUC39494.1"/>
    <property type="molecule type" value="Genomic_DNA"/>
</dbReference>
<keyword evidence="2" id="KW-1185">Reference proteome</keyword>
<gene>
    <name evidence="1" type="ORF">COCMIDRAFT_111417</name>
</gene>